<keyword evidence="2" id="KW-1185">Reference proteome</keyword>
<gene>
    <name evidence="1" type="ORF">BTN49_2724</name>
</gene>
<evidence type="ECO:0000313" key="2">
    <source>
        <dbReference type="Proteomes" id="UP000219020"/>
    </source>
</evidence>
<comment type="caution">
    <text evidence="1">The sequence shown here is derived from an EMBL/GenBank/DDBJ whole genome shotgun (WGS) entry which is preliminary data.</text>
</comment>
<dbReference type="AlphaFoldDB" id="A0A2A5T0M5"/>
<reference evidence="2" key="1">
    <citation type="submission" date="2017-04" db="EMBL/GenBank/DDBJ databases">
        <title>Genome evolution of the luminous symbionts of deep sea anglerfish.</title>
        <authorList>
            <person name="Hendry T.A."/>
        </authorList>
    </citation>
    <scope>NUCLEOTIDE SEQUENCE [LARGE SCALE GENOMIC DNA]</scope>
</reference>
<name>A0A2A5T0M5_9GAMM</name>
<evidence type="ECO:0000313" key="1">
    <source>
        <dbReference type="EMBL" id="PCS21712.1"/>
    </source>
</evidence>
<dbReference type="EMBL" id="NBYY01000031">
    <property type="protein sequence ID" value="PCS21712.1"/>
    <property type="molecule type" value="Genomic_DNA"/>
</dbReference>
<proteinExistence type="predicted"/>
<dbReference type="Proteomes" id="UP000219020">
    <property type="component" value="Unassembled WGS sequence"/>
</dbReference>
<organism evidence="1 2">
    <name type="scientific">Candidatus Enterovibrio escicola</name>
    <dbReference type="NCBI Taxonomy" id="1927127"/>
    <lineage>
        <taxon>Bacteria</taxon>
        <taxon>Pseudomonadati</taxon>
        <taxon>Pseudomonadota</taxon>
        <taxon>Gammaproteobacteria</taxon>
        <taxon>Vibrionales</taxon>
        <taxon>Vibrionaceae</taxon>
        <taxon>Enterovibrio</taxon>
    </lineage>
</organism>
<protein>
    <submittedName>
        <fullName evidence="1">Mobile element protein</fullName>
    </submittedName>
</protein>
<accession>A0A2A5T0M5</accession>
<sequence length="101" mass="11971">MPSGVKQRNKPSRLLVSEVMTIVIAFHQSGYRDFKTYYIHFICHYLINKFPELVSYTRMLKLMQGILVSLCSYLTHRQRLPLLIRLSYRFFTPVHSQISGF</sequence>